<dbReference type="Pfam" id="PF18765">
    <property type="entry name" value="Polbeta"/>
    <property type="match status" value="1"/>
</dbReference>
<sequence length="108" mass="12264">MKFGLKESTIEQIQSVFARYPQVKKAILYGSRAKGNYKTGSDIDLTLIGGEALTLKVLYRIMDEIDNLLLPYTFDLSIFHHISDPDVTEHIQRVGIVFYQSAEETTHA</sequence>
<dbReference type="STRING" id="1004156.AYP45_16825"/>
<dbReference type="InterPro" id="IPR043519">
    <property type="entry name" value="NT_sf"/>
</dbReference>
<dbReference type="InterPro" id="IPR052548">
    <property type="entry name" value="Type_VII_TA_antitoxin"/>
</dbReference>
<organism evidence="2 3">
    <name type="scientific">Candidatus Brocadia carolinensis</name>
    <dbReference type="NCBI Taxonomy" id="1004156"/>
    <lineage>
        <taxon>Bacteria</taxon>
        <taxon>Pseudomonadati</taxon>
        <taxon>Planctomycetota</taxon>
        <taxon>Candidatus Brocadiia</taxon>
        <taxon>Candidatus Brocadiales</taxon>
        <taxon>Candidatus Brocadiaceae</taxon>
        <taxon>Candidatus Brocadia</taxon>
    </lineage>
</organism>
<reference evidence="2 3" key="1">
    <citation type="journal article" date="2017" name="Water Res.">
        <title>Discovery and metagenomic analysis of an anammox bacterial enrichment related to Candidatus "Brocadia caroliniensis" in a full-scale glycerol-fed nitritation-denitritation separate centrate treatment process.</title>
        <authorList>
            <person name="Park H."/>
            <person name="Brotto A.C."/>
            <person name="van Loosdrecht M.C."/>
            <person name="Chandran K."/>
        </authorList>
    </citation>
    <scope>NUCLEOTIDE SEQUENCE [LARGE SCALE GENOMIC DNA]</scope>
    <source>
        <strain evidence="2">26THWARD</strain>
    </source>
</reference>
<comment type="caution">
    <text evidence="2">The sequence shown here is derived from an EMBL/GenBank/DDBJ whole genome shotgun (WGS) entry which is preliminary data.</text>
</comment>
<dbReference type="PANTHER" id="PTHR33933:SF1">
    <property type="entry name" value="PROTEIN ADENYLYLTRANSFERASE MNTA-RELATED"/>
    <property type="match status" value="1"/>
</dbReference>
<dbReference type="PANTHER" id="PTHR33933">
    <property type="entry name" value="NUCLEOTIDYLTRANSFERASE"/>
    <property type="match status" value="1"/>
</dbReference>
<accession>A0A1V4APM0</accession>
<evidence type="ECO:0000313" key="3">
    <source>
        <dbReference type="Proteomes" id="UP000189681"/>
    </source>
</evidence>
<evidence type="ECO:0000259" key="1">
    <source>
        <dbReference type="Pfam" id="PF18765"/>
    </source>
</evidence>
<dbReference type="Proteomes" id="UP000189681">
    <property type="component" value="Unassembled WGS sequence"/>
</dbReference>
<dbReference type="AlphaFoldDB" id="A0A1V4APM0"/>
<dbReference type="InterPro" id="IPR041633">
    <property type="entry name" value="Polbeta"/>
</dbReference>
<evidence type="ECO:0000313" key="2">
    <source>
        <dbReference type="EMBL" id="OOP55063.1"/>
    </source>
</evidence>
<proteinExistence type="predicted"/>
<gene>
    <name evidence="2" type="ORF">AYP45_16825</name>
</gene>
<feature type="domain" description="Polymerase beta nucleotidyltransferase" evidence="1">
    <location>
        <begin position="11"/>
        <end position="103"/>
    </location>
</feature>
<dbReference type="CDD" id="cd05403">
    <property type="entry name" value="NT_KNTase_like"/>
    <property type="match status" value="1"/>
</dbReference>
<dbReference type="SUPFAM" id="SSF81301">
    <property type="entry name" value="Nucleotidyltransferase"/>
    <property type="match status" value="1"/>
</dbReference>
<protein>
    <recommendedName>
        <fullName evidence="1">Polymerase beta nucleotidyltransferase domain-containing protein</fullName>
    </recommendedName>
</protein>
<name>A0A1V4APM0_9BACT</name>
<dbReference type="EMBL" id="AYTS01000183">
    <property type="protein sequence ID" value="OOP55063.1"/>
    <property type="molecule type" value="Genomic_DNA"/>
</dbReference>
<dbReference type="Gene3D" id="3.30.460.10">
    <property type="entry name" value="Beta Polymerase, domain 2"/>
    <property type="match status" value="1"/>
</dbReference>